<evidence type="ECO:0008006" key="10">
    <source>
        <dbReference type="Google" id="ProtNLM"/>
    </source>
</evidence>
<dbReference type="GO" id="GO:0042627">
    <property type="term" value="C:chylomicron"/>
    <property type="evidence" value="ECO:0007669"/>
    <property type="project" value="UniProtKB-KW"/>
</dbReference>
<keyword evidence="6" id="KW-0175">Coiled coil</keyword>
<dbReference type="GO" id="GO:0034361">
    <property type="term" value="C:very-low-density lipoprotein particle"/>
    <property type="evidence" value="ECO:0007669"/>
    <property type="project" value="TreeGrafter"/>
</dbReference>
<reference evidence="8" key="3">
    <citation type="submission" date="2025-09" db="UniProtKB">
        <authorList>
            <consortium name="Ensembl"/>
        </authorList>
    </citation>
    <scope>IDENTIFICATION</scope>
</reference>
<keyword evidence="4" id="KW-0677">Repeat</keyword>
<dbReference type="InterPro" id="IPR050163">
    <property type="entry name" value="Apolipoprotein_A1/A4/E"/>
</dbReference>
<dbReference type="Gene3D" id="1.20.5.20">
    <property type="match status" value="1"/>
</dbReference>
<keyword evidence="3 7" id="KW-0732">Signal</keyword>
<sequence length="252" mass="29005">MKVLVVLVIAVFTAGCNANIEFQTPSKQQLDMVKDAFWDYVAKATATAEDSLKQIRESELGREFNVCRLVKVILLLCSSLITSQDLVSTFSQEADKLKARVEKDLQPYAQEMLEMLQAKLEELKKEVETADTEALKELLLQRSQELKLQLDQSVEQLQTKMVPYAEEMKQKLDQSVEQLQTRMVPYAEEMKQKLQDSLDRFQRSFEVHVAQKAQEVRQQLAPYEEELKAKLTSENLKAQLRALWDAFSKLGQ</sequence>
<dbReference type="PROSITE" id="PS51257">
    <property type="entry name" value="PROKAR_LIPOPROTEIN"/>
    <property type="match status" value="1"/>
</dbReference>
<dbReference type="GO" id="GO:0033344">
    <property type="term" value="P:cholesterol efflux"/>
    <property type="evidence" value="ECO:0007669"/>
    <property type="project" value="TreeGrafter"/>
</dbReference>
<evidence type="ECO:0000313" key="8">
    <source>
        <dbReference type="Ensembl" id="ENSAOCP00000002896.2"/>
    </source>
</evidence>
<dbReference type="SUPFAM" id="SSF58113">
    <property type="entry name" value="Apolipoprotein A-I"/>
    <property type="match status" value="1"/>
</dbReference>
<dbReference type="OMA" id="QAKMSPY"/>
<evidence type="ECO:0000256" key="6">
    <source>
        <dbReference type="SAM" id="Coils"/>
    </source>
</evidence>
<feature type="coiled-coil region" evidence="6">
    <location>
        <begin position="106"/>
        <end position="160"/>
    </location>
</feature>
<evidence type="ECO:0000256" key="2">
    <source>
        <dbReference type="ARBA" id="ARBA00022513"/>
    </source>
</evidence>
<keyword evidence="2" id="KW-0162">Chylomicron</keyword>
<evidence type="ECO:0000256" key="7">
    <source>
        <dbReference type="SAM" id="SignalP"/>
    </source>
</evidence>
<evidence type="ECO:0000256" key="1">
    <source>
        <dbReference type="ARBA" id="ARBA00022448"/>
    </source>
</evidence>
<keyword evidence="5" id="KW-0445">Lipid transport</keyword>
<dbReference type="OrthoDB" id="9048614at2759"/>
<dbReference type="GO" id="GO:0005543">
    <property type="term" value="F:phospholipid binding"/>
    <property type="evidence" value="ECO:0007669"/>
    <property type="project" value="TreeGrafter"/>
</dbReference>
<dbReference type="PANTHER" id="PTHR18976">
    <property type="entry name" value="APOLIPOPROTEIN"/>
    <property type="match status" value="1"/>
</dbReference>
<reference evidence="8 9" key="1">
    <citation type="submission" date="2022-01" db="EMBL/GenBank/DDBJ databases">
        <title>A chromosome-scale genome assembly of the false clownfish, Amphiprion ocellaris.</title>
        <authorList>
            <person name="Ryu T."/>
        </authorList>
    </citation>
    <scope>NUCLEOTIDE SEQUENCE [LARGE SCALE GENOMIC DNA]</scope>
</reference>
<dbReference type="GO" id="GO:0033700">
    <property type="term" value="P:phospholipid efflux"/>
    <property type="evidence" value="ECO:0007669"/>
    <property type="project" value="TreeGrafter"/>
</dbReference>
<dbReference type="Proteomes" id="UP001501940">
    <property type="component" value="Chromosome 15"/>
</dbReference>
<dbReference type="Gene3D" id="1.20.120.20">
    <property type="entry name" value="Apolipoprotein"/>
    <property type="match status" value="2"/>
</dbReference>
<dbReference type="GO" id="GO:1903561">
    <property type="term" value="C:extracellular vesicle"/>
    <property type="evidence" value="ECO:0007669"/>
    <property type="project" value="TreeGrafter"/>
</dbReference>
<proteinExistence type="predicted"/>
<dbReference type="GO" id="GO:0055090">
    <property type="term" value="P:acylglycerol homeostasis"/>
    <property type="evidence" value="ECO:0007669"/>
    <property type="project" value="TreeGrafter"/>
</dbReference>
<dbReference type="GO" id="GO:0120020">
    <property type="term" value="F:cholesterol transfer activity"/>
    <property type="evidence" value="ECO:0007669"/>
    <property type="project" value="TreeGrafter"/>
</dbReference>
<evidence type="ECO:0000256" key="4">
    <source>
        <dbReference type="ARBA" id="ARBA00022737"/>
    </source>
</evidence>
<feature type="signal peptide" evidence="7">
    <location>
        <begin position="1"/>
        <end position="18"/>
    </location>
</feature>
<organism evidence="8 9">
    <name type="scientific">Amphiprion ocellaris</name>
    <name type="common">Clown anemonefish</name>
    <dbReference type="NCBI Taxonomy" id="80972"/>
    <lineage>
        <taxon>Eukaryota</taxon>
        <taxon>Metazoa</taxon>
        <taxon>Chordata</taxon>
        <taxon>Craniata</taxon>
        <taxon>Vertebrata</taxon>
        <taxon>Euteleostomi</taxon>
        <taxon>Actinopterygii</taxon>
        <taxon>Neopterygii</taxon>
        <taxon>Teleostei</taxon>
        <taxon>Neoteleostei</taxon>
        <taxon>Acanthomorphata</taxon>
        <taxon>Ovalentaria</taxon>
        <taxon>Pomacentridae</taxon>
        <taxon>Amphiprion</taxon>
    </lineage>
</organism>
<dbReference type="Ensembl" id="ENSAOCT00000010718.2">
    <property type="protein sequence ID" value="ENSAOCP00000002896.2"/>
    <property type="gene ID" value="ENSAOCG00000006152.2"/>
</dbReference>
<keyword evidence="9" id="KW-1185">Reference proteome</keyword>
<accession>A0A3Q1AYG8</accession>
<dbReference type="PANTHER" id="PTHR18976:SF1">
    <property type="entry name" value="APOLIPOPROTEIN A-IV"/>
    <property type="match status" value="1"/>
</dbReference>
<evidence type="ECO:0000256" key="3">
    <source>
        <dbReference type="ARBA" id="ARBA00022729"/>
    </source>
</evidence>
<dbReference type="GO" id="GO:0060228">
    <property type="term" value="F:phosphatidylcholine-sterol O-acyltransferase activator activity"/>
    <property type="evidence" value="ECO:0007669"/>
    <property type="project" value="TreeGrafter"/>
</dbReference>
<protein>
    <recommendedName>
        <fullName evidence="10">Apolipoprotein A-IV a</fullName>
    </recommendedName>
</protein>
<dbReference type="GO" id="GO:0008203">
    <property type="term" value="P:cholesterol metabolic process"/>
    <property type="evidence" value="ECO:0007669"/>
    <property type="project" value="TreeGrafter"/>
</dbReference>
<keyword evidence="1" id="KW-0813">Transport</keyword>
<name>A0A3Q1AYG8_AMPOC</name>
<dbReference type="GeneTree" id="ENSGT00950000182929"/>
<dbReference type="GO" id="GO:0034364">
    <property type="term" value="C:high-density lipoprotein particle"/>
    <property type="evidence" value="ECO:0007669"/>
    <property type="project" value="TreeGrafter"/>
</dbReference>
<dbReference type="GO" id="GO:0034362">
    <property type="term" value="C:low-density lipoprotein particle"/>
    <property type="evidence" value="ECO:0007669"/>
    <property type="project" value="TreeGrafter"/>
</dbReference>
<evidence type="ECO:0000256" key="5">
    <source>
        <dbReference type="ARBA" id="ARBA00023055"/>
    </source>
</evidence>
<reference evidence="8" key="2">
    <citation type="submission" date="2025-08" db="UniProtKB">
        <authorList>
            <consortium name="Ensembl"/>
        </authorList>
    </citation>
    <scope>IDENTIFICATION</scope>
</reference>
<feature type="chain" id="PRO_5043601959" description="Apolipoprotein A-IV a" evidence="7">
    <location>
        <begin position="19"/>
        <end position="252"/>
    </location>
</feature>
<evidence type="ECO:0000313" key="9">
    <source>
        <dbReference type="Proteomes" id="UP001501940"/>
    </source>
</evidence>
<dbReference type="AlphaFoldDB" id="A0A3Q1AYG8"/>